<evidence type="ECO:0000259" key="3">
    <source>
        <dbReference type="PROSITE" id="PS50977"/>
    </source>
</evidence>
<gene>
    <name evidence="4" type="ORF">RVF87_06685</name>
</gene>
<accession>A0ABZ2U540</accession>
<feature type="domain" description="HTH tetR-type" evidence="3">
    <location>
        <begin position="14"/>
        <end position="74"/>
    </location>
</feature>
<dbReference type="Pfam" id="PF00440">
    <property type="entry name" value="TetR_N"/>
    <property type="match status" value="1"/>
</dbReference>
<sequence length="204" mass="21501">MEAVDKEPGPRRDTAVRRRLLRATLAVIGSEGIRGVSNRAIAAEAGVSLGSLTYHFASQDDLLAAALSMFVDEEVARLTAIAGDPVTSSGADSAIARTVDVVEANQRSAEQVAQLELYLHASRDVAVRSSAARCYAAYDELAVRFLEANGIAEAGKYAPLISSVIDGVELRRLAVSDGGPDLRLALRVLLAGIRAESSQRVSPA</sequence>
<dbReference type="InterPro" id="IPR001647">
    <property type="entry name" value="HTH_TetR"/>
</dbReference>
<dbReference type="InterPro" id="IPR041583">
    <property type="entry name" value="TetR_C_31"/>
</dbReference>
<dbReference type="SUPFAM" id="SSF46689">
    <property type="entry name" value="Homeodomain-like"/>
    <property type="match status" value="1"/>
</dbReference>
<dbReference type="InterPro" id="IPR050109">
    <property type="entry name" value="HTH-type_TetR-like_transc_reg"/>
</dbReference>
<dbReference type="PRINTS" id="PR00455">
    <property type="entry name" value="HTHTETR"/>
</dbReference>
<proteinExistence type="predicted"/>
<dbReference type="PANTHER" id="PTHR30055:SF200">
    <property type="entry name" value="HTH-TYPE TRANSCRIPTIONAL REPRESSOR BDCR"/>
    <property type="match status" value="1"/>
</dbReference>
<keyword evidence="1 2" id="KW-0238">DNA-binding</keyword>
<evidence type="ECO:0000256" key="1">
    <source>
        <dbReference type="ARBA" id="ARBA00023125"/>
    </source>
</evidence>
<dbReference type="Pfam" id="PF17940">
    <property type="entry name" value="TetR_C_31"/>
    <property type="match status" value="1"/>
</dbReference>
<evidence type="ECO:0000313" key="5">
    <source>
        <dbReference type="Proteomes" id="UP001479933"/>
    </source>
</evidence>
<feature type="DNA-binding region" description="H-T-H motif" evidence="2">
    <location>
        <begin position="37"/>
        <end position="56"/>
    </location>
</feature>
<dbReference type="InterPro" id="IPR009057">
    <property type="entry name" value="Homeodomain-like_sf"/>
</dbReference>
<protein>
    <submittedName>
        <fullName evidence="4">TetR family transcriptional regulator</fullName>
    </submittedName>
</protein>
<dbReference type="Proteomes" id="UP001479933">
    <property type="component" value="Chromosome"/>
</dbReference>
<dbReference type="PANTHER" id="PTHR30055">
    <property type="entry name" value="HTH-TYPE TRANSCRIPTIONAL REGULATOR RUTR"/>
    <property type="match status" value="1"/>
</dbReference>
<dbReference type="RefSeq" id="WP_084247586.1">
    <property type="nucleotide sequence ID" value="NZ_CP136137.1"/>
</dbReference>
<dbReference type="EMBL" id="CP136137">
    <property type="protein sequence ID" value="WYY08740.1"/>
    <property type="molecule type" value="Genomic_DNA"/>
</dbReference>
<dbReference type="PROSITE" id="PS50977">
    <property type="entry name" value="HTH_TETR_2"/>
    <property type="match status" value="1"/>
</dbReference>
<dbReference type="Gene3D" id="1.10.357.10">
    <property type="entry name" value="Tetracycline Repressor, domain 2"/>
    <property type="match status" value="1"/>
</dbReference>
<organism evidence="4 5">
    <name type="scientific">Gordonia hydrophobica</name>
    <dbReference type="NCBI Taxonomy" id="40516"/>
    <lineage>
        <taxon>Bacteria</taxon>
        <taxon>Bacillati</taxon>
        <taxon>Actinomycetota</taxon>
        <taxon>Actinomycetes</taxon>
        <taxon>Mycobacteriales</taxon>
        <taxon>Gordoniaceae</taxon>
        <taxon>Gordonia</taxon>
    </lineage>
</organism>
<reference evidence="4 5" key="1">
    <citation type="journal article" date="2023" name="Virus Evol.">
        <title>Computational host range prediction-The good, the bad, and the ugly.</title>
        <authorList>
            <person name="Howell A.A."/>
            <person name="Versoza C.J."/>
            <person name="Pfeifer S.P."/>
        </authorList>
    </citation>
    <scope>NUCLEOTIDE SEQUENCE [LARGE SCALE GENOMIC DNA]</scope>
    <source>
        <strain evidence="4 5">1610/1b</strain>
    </source>
</reference>
<evidence type="ECO:0000313" key="4">
    <source>
        <dbReference type="EMBL" id="WYY08740.1"/>
    </source>
</evidence>
<keyword evidence="5" id="KW-1185">Reference proteome</keyword>
<name>A0ABZ2U540_9ACTN</name>
<evidence type="ECO:0000256" key="2">
    <source>
        <dbReference type="PROSITE-ProRule" id="PRU00335"/>
    </source>
</evidence>